<evidence type="ECO:0000313" key="9">
    <source>
        <dbReference type="Proteomes" id="UP000541352"/>
    </source>
</evidence>
<dbReference type="CDD" id="cd07560">
    <property type="entry name" value="Peptidase_S41_CPP"/>
    <property type="match status" value="1"/>
</dbReference>
<dbReference type="InterPro" id="IPR020992">
    <property type="entry name" value="Tail_Prtase_C"/>
</dbReference>
<evidence type="ECO:0000256" key="3">
    <source>
        <dbReference type="ARBA" id="ARBA00022801"/>
    </source>
</evidence>
<dbReference type="SUPFAM" id="SSF52096">
    <property type="entry name" value="ClpP/crotonase"/>
    <property type="match status" value="1"/>
</dbReference>
<dbReference type="Proteomes" id="UP000541352">
    <property type="component" value="Unassembled WGS sequence"/>
</dbReference>
<dbReference type="Pfam" id="PF00595">
    <property type="entry name" value="PDZ"/>
    <property type="match status" value="1"/>
</dbReference>
<dbReference type="SMART" id="SM00228">
    <property type="entry name" value="PDZ"/>
    <property type="match status" value="1"/>
</dbReference>
<feature type="domain" description="PDZ" evidence="7">
    <location>
        <begin position="253"/>
        <end position="320"/>
    </location>
</feature>
<dbReference type="PANTHER" id="PTHR32060:SF22">
    <property type="entry name" value="CARBOXYL-TERMINAL-PROCESSING PEPTIDASE 3, CHLOROPLASTIC"/>
    <property type="match status" value="1"/>
</dbReference>
<dbReference type="EC" id="3.4.21.102" evidence="8"/>
<keyword evidence="2 5" id="KW-0645">Protease</keyword>
<dbReference type="FunFam" id="3.90.226.10:FF:000090">
    <property type="entry name" value="Tail-specific protease"/>
    <property type="match status" value="1"/>
</dbReference>
<evidence type="ECO:0000256" key="2">
    <source>
        <dbReference type="ARBA" id="ARBA00022670"/>
    </source>
</evidence>
<reference evidence="8 9" key="1">
    <citation type="submission" date="2020-08" db="EMBL/GenBank/DDBJ databases">
        <title>Genomic Encyclopedia of Type Strains, Phase IV (KMG-IV): sequencing the most valuable type-strain genomes for metagenomic binning, comparative biology and taxonomic classification.</title>
        <authorList>
            <person name="Goeker M."/>
        </authorList>
    </citation>
    <scope>NUCLEOTIDE SEQUENCE [LARGE SCALE GENOMIC DNA]</scope>
    <source>
        <strain evidence="8 9">DSM 17976</strain>
    </source>
</reference>
<dbReference type="InterPro" id="IPR001478">
    <property type="entry name" value="PDZ"/>
</dbReference>
<dbReference type="InterPro" id="IPR004447">
    <property type="entry name" value="Peptidase_S41A"/>
</dbReference>
<feature type="region of interest" description="Disordered" evidence="6">
    <location>
        <begin position="634"/>
        <end position="669"/>
    </location>
</feature>
<gene>
    <name evidence="8" type="ORF">FHS57_003228</name>
</gene>
<accession>A0A7W6ER79</accession>
<dbReference type="GO" id="GO:0004252">
    <property type="term" value="F:serine-type endopeptidase activity"/>
    <property type="evidence" value="ECO:0007669"/>
    <property type="project" value="UniProtKB-EC"/>
</dbReference>
<dbReference type="NCBIfam" id="TIGR00225">
    <property type="entry name" value="prc"/>
    <property type="match status" value="1"/>
</dbReference>
<evidence type="ECO:0000313" key="8">
    <source>
        <dbReference type="EMBL" id="MBB3839222.1"/>
    </source>
</evidence>
<name>A0A7W6ER79_9BACT</name>
<dbReference type="PANTHER" id="PTHR32060">
    <property type="entry name" value="TAIL-SPECIFIC PROTEASE"/>
    <property type="match status" value="1"/>
</dbReference>
<dbReference type="EMBL" id="JACIBY010000006">
    <property type="protein sequence ID" value="MBB3839222.1"/>
    <property type="molecule type" value="Genomic_DNA"/>
</dbReference>
<dbReference type="PROSITE" id="PS50106">
    <property type="entry name" value="PDZ"/>
    <property type="match status" value="1"/>
</dbReference>
<proteinExistence type="inferred from homology"/>
<dbReference type="SUPFAM" id="SSF50156">
    <property type="entry name" value="PDZ domain-like"/>
    <property type="match status" value="1"/>
</dbReference>
<keyword evidence="9" id="KW-1185">Reference proteome</keyword>
<feature type="compositionally biased region" description="Basic and acidic residues" evidence="6">
    <location>
        <begin position="634"/>
        <end position="650"/>
    </location>
</feature>
<dbReference type="Pfam" id="PF03572">
    <property type="entry name" value="Peptidase_S41"/>
    <property type="match status" value="1"/>
</dbReference>
<dbReference type="InterPro" id="IPR005151">
    <property type="entry name" value="Tail-specific_protease"/>
</dbReference>
<evidence type="ECO:0000256" key="6">
    <source>
        <dbReference type="SAM" id="MobiDB-lite"/>
    </source>
</evidence>
<organism evidence="8 9">
    <name type="scientific">Runella defluvii</name>
    <dbReference type="NCBI Taxonomy" id="370973"/>
    <lineage>
        <taxon>Bacteria</taxon>
        <taxon>Pseudomonadati</taxon>
        <taxon>Bacteroidota</taxon>
        <taxon>Cytophagia</taxon>
        <taxon>Cytophagales</taxon>
        <taxon>Spirosomataceae</taxon>
        <taxon>Runella</taxon>
    </lineage>
</organism>
<evidence type="ECO:0000256" key="1">
    <source>
        <dbReference type="ARBA" id="ARBA00009179"/>
    </source>
</evidence>
<dbReference type="SMART" id="SM00245">
    <property type="entry name" value="TSPc"/>
    <property type="match status" value="1"/>
</dbReference>
<comment type="caution">
    <text evidence="8">The sequence shown here is derived from an EMBL/GenBank/DDBJ whole genome shotgun (WGS) entry which is preliminary data.</text>
</comment>
<dbReference type="RefSeq" id="WP_183975291.1">
    <property type="nucleotide sequence ID" value="NZ_JACIBY010000006.1"/>
</dbReference>
<dbReference type="Pfam" id="PF17804">
    <property type="entry name" value="TSP_NTD"/>
    <property type="match status" value="1"/>
</dbReference>
<sequence length="697" mass="79502">MKSLLIALAPVLLLGLQPDDSRSRGVIASHPSAISEDDLKPTITQEKVEAYVTKIFSGYHYRKFGLNDSLSNKMYENYLNEIDRAKLYFLASDVQSFEKYRNQLDESLSNGDLTAAYDMYNTFRKRYRERSAYIEKLLTKPSFDFMVDESFNTDREKVAWAKTPDELNEVWRKLIKNEALELRISGKPDSSIVTLLKDRYKNRERNLGRFRSEQVFQMYMNAFCEVLDPHTRYFSPAESDRFKQDMYQALEGIGAVLREDGNYIKVVEVVPGGPAFKDKRLKKDDRIIGVAQGDEGKYEDIVGWYVDDAVKKIKGAKGTVVRLQVLAADALPSDPPKEIRLAREKVNLQTSRAKKEVVTITQNKHDYKIGIIQIPSFYRDFESAGKRDKDFASTTRDVQKLLDSLKAENVEGVVIDLRNNGGGSLTEAISLTGLFISKGPVVQVREQTGETEVQSDLNPEVNYDGPLAVLTNRFSASASEIFAAAIQDYKRGIVLGEQTYGKGTVQTMVDLNQWIKDPDKLGQINITVAKFYRINGSSTQRKGVSPDIEFPSAFSAAEYGESSQPTALPWDQIATTRYDLTKYLNEKQVEKLREKYQQRLKNEPELKTFTEELELFRKARENTVVSLQETKRKKEREEAEKKRQALKKLETEEEDDDEGTVATKPADKKKKDIYMIETERILADYIALIKSPSMAKR</sequence>
<dbReference type="GO" id="GO:0007165">
    <property type="term" value="P:signal transduction"/>
    <property type="evidence" value="ECO:0007669"/>
    <property type="project" value="TreeGrafter"/>
</dbReference>
<dbReference type="Gene3D" id="3.90.226.10">
    <property type="entry name" value="2-enoyl-CoA Hydratase, Chain A, domain 1"/>
    <property type="match status" value="1"/>
</dbReference>
<dbReference type="CDD" id="cd06782">
    <property type="entry name" value="cpPDZ_CPP-like"/>
    <property type="match status" value="1"/>
</dbReference>
<keyword evidence="3 5" id="KW-0378">Hydrolase</keyword>
<dbReference type="InterPro" id="IPR036034">
    <property type="entry name" value="PDZ_sf"/>
</dbReference>
<comment type="similarity">
    <text evidence="1 5">Belongs to the peptidase S41A family.</text>
</comment>
<dbReference type="GO" id="GO:0030288">
    <property type="term" value="C:outer membrane-bounded periplasmic space"/>
    <property type="evidence" value="ECO:0007669"/>
    <property type="project" value="TreeGrafter"/>
</dbReference>
<dbReference type="GO" id="GO:0006508">
    <property type="term" value="P:proteolysis"/>
    <property type="evidence" value="ECO:0007669"/>
    <property type="project" value="UniProtKB-KW"/>
</dbReference>
<dbReference type="InterPro" id="IPR029045">
    <property type="entry name" value="ClpP/crotonase-like_dom_sf"/>
</dbReference>
<evidence type="ECO:0000259" key="7">
    <source>
        <dbReference type="PROSITE" id="PS50106"/>
    </source>
</evidence>
<dbReference type="Pfam" id="PF11818">
    <property type="entry name" value="DUF3340"/>
    <property type="match status" value="1"/>
</dbReference>
<evidence type="ECO:0000256" key="4">
    <source>
        <dbReference type="ARBA" id="ARBA00022825"/>
    </source>
</evidence>
<evidence type="ECO:0000256" key="5">
    <source>
        <dbReference type="RuleBase" id="RU004404"/>
    </source>
</evidence>
<dbReference type="AlphaFoldDB" id="A0A7W6ER79"/>
<keyword evidence="4 5" id="KW-0720">Serine protease</keyword>
<protein>
    <submittedName>
        <fullName evidence="8">Carboxyl-terminal processing protease</fullName>
        <ecNumber evidence="8">3.4.21.102</ecNumber>
    </submittedName>
</protein>
<dbReference type="Gene3D" id="2.30.42.10">
    <property type="match status" value="1"/>
</dbReference>
<dbReference type="InterPro" id="IPR040573">
    <property type="entry name" value="TSP_N"/>
</dbReference>